<organism evidence="1 2">
    <name type="scientific">Tessaracoccus bendigoensis DSM 12906</name>
    <dbReference type="NCBI Taxonomy" id="1123357"/>
    <lineage>
        <taxon>Bacteria</taxon>
        <taxon>Bacillati</taxon>
        <taxon>Actinomycetota</taxon>
        <taxon>Actinomycetes</taxon>
        <taxon>Propionibacteriales</taxon>
        <taxon>Propionibacteriaceae</taxon>
        <taxon>Tessaracoccus</taxon>
    </lineage>
</organism>
<evidence type="ECO:0000313" key="1">
    <source>
        <dbReference type="EMBL" id="SHI50066.1"/>
    </source>
</evidence>
<evidence type="ECO:0000313" key="2">
    <source>
        <dbReference type="Proteomes" id="UP000184512"/>
    </source>
</evidence>
<reference evidence="1 2" key="1">
    <citation type="submission" date="2016-11" db="EMBL/GenBank/DDBJ databases">
        <authorList>
            <person name="Jaros S."/>
            <person name="Januszkiewicz K."/>
            <person name="Wedrychowicz H."/>
        </authorList>
    </citation>
    <scope>NUCLEOTIDE SEQUENCE [LARGE SCALE GENOMIC DNA]</scope>
    <source>
        <strain evidence="1 2">DSM 12906</strain>
    </source>
</reference>
<dbReference type="Proteomes" id="UP000184512">
    <property type="component" value="Unassembled WGS sequence"/>
</dbReference>
<sequence>MQPGGGGCCSDATGRLVALRGVAAFEAESVGRVVVGPVGQQVIDGSAEQLSGSGSPARNARTVARPCGVAW</sequence>
<dbReference type="STRING" id="1123357.SAMN02745244_00488"/>
<keyword evidence="2" id="KW-1185">Reference proteome</keyword>
<protein>
    <submittedName>
        <fullName evidence="1">Uncharacterized protein</fullName>
    </submittedName>
</protein>
<accession>A0A1M6BN10</accession>
<name>A0A1M6BN10_9ACTN</name>
<proteinExistence type="predicted"/>
<gene>
    <name evidence="1" type="ORF">SAMN02745244_00488</name>
</gene>
<dbReference type="EMBL" id="FQZG01000007">
    <property type="protein sequence ID" value="SHI50066.1"/>
    <property type="molecule type" value="Genomic_DNA"/>
</dbReference>
<dbReference type="AlphaFoldDB" id="A0A1M6BN10"/>